<dbReference type="Pfam" id="PF00665">
    <property type="entry name" value="rve"/>
    <property type="match status" value="1"/>
</dbReference>
<dbReference type="InterPro" id="IPR013103">
    <property type="entry name" value="RVT_2"/>
</dbReference>
<dbReference type="InterPro" id="IPR036875">
    <property type="entry name" value="Znf_CCHC_sf"/>
</dbReference>
<dbReference type="EMBL" id="OZ034819">
    <property type="protein sequence ID" value="CAL1398423.1"/>
    <property type="molecule type" value="Genomic_DNA"/>
</dbReference>
<evidence type="ECO:0000256" key="2">
    <source>
        <dbReference type="ARBA" id="ARBA00022723"/>
    </source>
</evidence>
<protein>
    <recommendedName>
        <fullName evidence="11">Polyprotein</fullName>
    </recommendedName>
</protein>
<dbReference type="GO" id="GO:0006508">
    <property type="term" value="P:proteolysis"/>
    <property type="evidence" value="ECO:0007669"/>
    <property type="project" value="UniProtKB-KW"/>
</dbReference>
<dbReference type="InterPro" id="IPR025724">
    <property type="entry name" value="GAG-pre-integrase_dom"/>
</dbReference>
<evidence type="ECO:0000313" key="9">
    <source>
        <dbReference type="EMBL" id="CAL1398423.1"/>
    </source>
</evidence>
<reference evidence="9 10" key="1">
    <citation type="submission" date="2024-04" db="EMBL/GenBank/DDBJ databases">
        <authorList>
            <person name="Fracassetti M."/>
        </authorList>
    </citation>
    <scope>NUCLEOTIDE SEQUENCE [LARGE SCALE GENOMIC DNA]</scope>
</reference>
<organism evidence="9 10">
    <name type="scientific">Linum trigynum</name>
    <dbReference type="NCBI Taxonomy" id="586398"/>
    <lineage>
        <taxon>Eukaryota</taxon>
        <taxon>Viridiplantae</taxon>
        <taxon>Streptophyta</taxon>
        <taxon>Embryophyta</taxon>
        <taxon>Tracheophyta</taxon>
        <taxon>Spermatophyta</taxon>
        <taxon>Magnoliopsida</taxon>
        <taxon>eudicotyledons</taxon>
        <taxon>Gunneridae</taxon>
        <taxon>Pentapetalae</taxon>
        <taxon>rosids</taxon>
        <taxon>fabids</taxon>
        <taxon>Malpighiales</taxon>
        <taxon>Linaceae</taxon>
        <taxon>Linum</taxon>
    </lineage>
</organism>
<dbReference type="PANTHER" id="PTHR42648">
    <property type="entry name" value="TRANSPOSASE, PUTATIVE-RELATED"/>
    <property type="match status" value="1"/>
</dbReference>
<dbReference type="GO" id="GO:0003676">
    <property type="term" value="F:nucleic acid binding"/>
    <property type="evidence" value="ECO:0007669"/>
    <property type="project" value="InterPro"/>
</dbReference>
<evidence type="ECO:0000256" key="3">
    <source>
        <dbReference type="ARBA" id="ARBA00022750"/>
    </source>
</evidence>
<feature type="domain" description="CCHC-type" evidence="7">
    <location>
        <begin position="175"/>
        <end position="188"/>
    </location>
</feature>
<dbReference type="GO" id="GO:0015074">
    <property type="term" value="P:DNA integration"/>
    <property type="evidence" value="ECO:0007669"/>
    <property type="project" value="InterPro"/>
</dbReference>
<dbReference type="SUPFAM" id="SSF53098">
    <property type="entry name" value="Ribonuclease H-like"/>
    <property type="match status" value="1"/>
</dbReference>
<dbReference type="PANTHER" id="PTHR42648:SF28">
    <property type="entry name" value="TRANSPOSON-ENCODED PROTEIN WITH RIBONUCLEASE H-LIKE AND RETROVIRUS ZINC FINGER-LIKE DOMAINS"/>
    <property type="match status" value="1"/>
</dbReference>
<evidence type="ECO:0008006" key="11">
    <source>
        <dbReference type="Google" id="ProtNLM"/>
    </source>
</evidence>
<keyword evidence="5" id="KW-0862">Zinc</keyword>
<dbReference type="InterPro" id="IPR054722">
    <property type="entry name" value="PolX-like_BBD"/>
</dbReference>
<dbReference type="CDD" id="cd09272">
    <property type="entry name" value="RNase_HI_RT_Ty1"/>
    <property type="match status" value="1"/>
</dbReference>
<dbReference type="PROSITE" id="PS50994">
    <property type="entry name" value="INTEGRASE"/>
    <property type="match status" value="1"/>
</dbReference>
<feature type="region of interest" description="Disordered" evidence="6">
    <location>
        <begin position="128"/>
        <end position="156"/>
    </location>
</feature>
<dbReference type="Gene3D" id="3.30.420.10">
    <property type="entry name" value="Ribonuclease H-like superfamily/Ribonuclease H"/>
    <property type="match status" value="1"/>
</dbReference>
<feature type="domain" description="Integrase catalytic" evidence="8">
    <location>
        <begin position="414"/>
        <end position="588"/>
    </location>
</feature>
<keyword evidence="4" id="KW-0378">Hydrolase</keyword>
<dbReference type="Pfam" id="PF13976">
    <property type="entry name" value="gag_pre-integrs"/>
    <property type="match status" value="1"/>
</dbReference>
<evidence type="ECO:0000256" key="6">
    <source>
        <dbReference type="SAM" id="MobiDB-lite"/>
    </source>
</evidence>
<dbReference type="AlphaFoldDB" id="A0AAV2FL87"/>
<dbReference type="Pfam" id="PF07727">
    <property type="entry name" value="RVT_2"/>
    <property type="match status" value="1"/>
</dbReference>
<evidence type="ECO:0000259" key="8">
    <source>
        <dbReference type="PROSITE" id="PS50994"/>
    </source>
</evidence>
<dbReference type="InterPro" id="IPR057670">
    <property type="entry name" value="SH3_retrovirus"/>
</dbReference>
<evidence type="ECO:0000256" key="1">
    <source>
        <dbReference type="ARBA" id="ARBA00022670"/>
    </source>
</evidence>
<keyword evidence="2" id="KW-0479">Metal-binding</keyword>
<dbReference type="SUPFAM" id="SSF56672">
    <property type="entry name" value="DNA/RNA polymerases"/>
    <property type="match status" value="1"/>
</dbReference>
<keyword evidence="3" id="KW-0064">Aspartyl protease</keyword>
<dbReference type="InterPro" id="IPR012337">
    <property type="entry name" value="RNaseH-like_sf"/>
</dbReference>
<proteinExistence type="predicted"/>
<dbReference type="GO" id="GO:0004190">
    <property type="term" value="F:aspartic-type endopeptidase activity"/>
    <property type="evidence" value="ECO:0007669"/>
    <property type="project" value="UniProtKB-KW"/>
</dbReference>
<dbReference type="InterPro" id="IPR043502">
    <property type="entry name" value="DNA/RNA_pol_sf"/>
</dbReference>
<dbReference type="InterPro" id="IPR036397">
    <property type="entry name" value="RNaseH_sf"/>
</dbReference>
<sequence>MTVANNIKSTFNDTESAKEFMHSVKESSQSESADKSLAGTLMGTLTTMKFDGSRTMHEHIVEMTNIAARLKTMGMEVNENFLVTFILNSLPPEYGTFHVHYNTLKDKWNVHELQSMLIQEEARLKKPGNHSANLVGHKGAGKKPWNKNGKGKEGLSKLNESSAKIHKKEPSKDICRFCKKAGHYQKDCLKRKAWFERKGKPSASVCFESNLTEVPFNTWWVDTGCTIHVSKTMQGFLTTQTIRQNEKFIYMGNRAKVPVEAIGTYRLVLDTGHHLDLVNTLYAPSISRNLVSVSQLDKAGYFWNIGNGSISLFKQNVLLGSGTLVDGLYKLKLDTLFAETLLTLHHNVGIKRGLFDESSAYLWHKRLGHISKERMERLVKNEILPHLDFTDLGICVECIKGKHTKRTLKKAATRSSQLLEFIHTDICGPFDVPSLGGEKYFITFIDDFSRYGYIYLLHEKSQSVDTLEVFINEVERQLERKVKIVRSDRGGGYYGKYDESGQCPGPFAKFLERRGICAQYTMPGTPQQNGVAERRNRTLMDMVRSMLSNSSLPKSLWMHALRTDVYLLNRVPSKAVPKTPFELWTGRKPSLRHLHVWGCPAEVRIYNPHEKKLDSRTISGFFIGYPEKSKGYRFYCPNHSTRIVETGNARFIENGEVSGSLEPRNVEIQEVRVQISLPLPSSQVVAPAHVEHDNDLQEQQMNGQAPPNIAIENEPNIDEPHEIALRRSTRNRRPAISDDYEVYLHELESDLGLYHDPVSFSQAMESEHSDKWLAAAKEEMKSMYKNEVWDLVDLPEGCKRVGNRWVWKTKHDSNGNIERHRARLVAKGFTQKSGVDYKETFSPVSKKDSLRIVMAMVAHYNLELHQMDVKTAFLNGNLDEAVYMDQPEGFVVEGKEHMVCKLKKSIYGLKQASRQWYIKFNDTITSFGFKENIVDRCIYLKISGSKFIILVLYVDDILLATNDLGLLHQTKEFLSKNFEMKDLGEASYVIGIEIFRDRSQGLLGLSQKSYINRILERYNMAECSANVVPIQKGDKFSLKQCPKNELERKQMEHIPYESIVGSLNYAQTCTRPDISFAVGMLGRYQSNPGVDHWKAAKKVLRYLQGTKDHMLTFRRSDHLEVIGYSDSDYAGCVDTRKSTFGYLFLLAGGAISWKSAKQSVIATSTMEAEFIACYEATNHGLWLRNFISGLGIVDTIAKPLKIYCDNSAAVFFSKNDKYSKGAKHMEVKYFVVKEEVQKQKVSIEHISTQLMIADPLTKGLPPKTFTEHVERMGIIGRHD</sequence>
<dbReference type="InterPro" id="IPR001584">
    <property type="entry name" value="Integrase_cat-core"/>
</dbReference>
<evidence type="ECO:0000256" key="4">
    <source>
        <dbReference type="ARBA" id="ARBA00022801"/>
    </source>
</evidence>
<dbReference type="PROSITE" id="PS50158">
    <property type="entry name" value="ZF_CCHC"/>
    <property type="match status" value="1"/>
</dbReference>
<dbReference type="Pfam" id="PF22936">
    <property type="entry name" value="Pol_BBD"/>
    <property type="match status" value="1"/>
</dbReference>
<evidence type="ECO:0000313" key="10">
    <source>
        <dbReference type="Proteomes" id="UP001497516"/>
    </source>
</evidence>
<dbReference type="InterPro" id="IPR039537">
    <property type="entry name" value="Retrotran_Ty1/copia-like"/>
</dbReference>
<evidence type="ECO:0000256" key="5">
    <source>
        <dbReference type="PROSITE-ProRule" id="PRU00047"/>
    </source>
</evidence>
<name>A0AAV2FL87_9ROSI</name>
<dbReference type="SUPFAM" id="SSF57756">
    <property type="entry name" value="Retrovirus zinc finger-like domains"/>
    <property type="match status" value="1"/>
</dbReference>
<gene>
    <name evidence="9" type="ORF">LTRI10_LOCUS38656</name>
</gene>
<keyword evidence="1" id="KW-0645">Protease</keyword>
<dbReference type="Pfam" id="PF25597">
    <property type="entry name" value="SH3_retrovirus"/>
    <property type="match status" value="1"/>
</dbReference>
<dbReference type="InterPro" id="IPR001878">
    <property type="entry name" value="Znf_CCHC"/>
</dbReference>
<keyword evidence="10" id="KW-1185">Reference proteome</keyword>
<accession>A0AAV2FL87</accession>
<evidence type="ECO:0000259" key="7">
    <source>
        <dbReference type="PROSITE" id="PS50158"/>
    </source>
</evidence>
<dbReference type="GO" id="GO:0008270">
    <property type="term" value="F:zinc ion binding"/>
    <property type="evidence" value="ECO:0007669"/>
    <property type="project" value="UniProtKB-KW"/>
</dbReference>
<keyword evidence="5" id="KW-0863">Zinc-finger</keyword>
<dbReference type="Proteomes" id="UP001497516">
    <property type="component" value="Chromosome 6"/>
</dbReference>
<dbReference type="Pfam" id="PF14223">
    <property type="entry name" value="Retrotran_gag_2"/>
    <property type="match status" value="1"/>
</dbReference>